<comment type="catalytic activity">
    <reaction evidence="1">
        <text>uridine(955/2504/2580) in 23S rRNA = pseudouridine(955/2504/2580) in 23S rRNA</text>
        <dbReference type="Rhea" id="RHEA:42528"/>
        <dbReference type="Rhea" id="RHEA-COMP:10099"/>
        <dbReference type="Rhea" id="RHEA-COMP:10100"/>
        <dbReference type="ChEBI" id="CHEBI:65314"/>
        <dbReference type="ChEBI" id="CHEBI:65315"/>
        <dbReference type="EC" id="5.4.99.24"/>
    </reaction>
</comment>
<dbReference type="InterPro" id="IPR006225">
    <property type="entry name" value="PsdUridine_synth_RluC/D"/>
</dbReference>
<dbReference type="SUPFAM" id="SSF55174">
    <property type="entry name" value="Alpha-L RNA-binding motif"/>
    <property type="match status" value="1"/>
</dbReference>
<gene>
    <name evidence="13" type="ORF">MNBD_GAMMA01-1154</name>
</gene>
<dbReference type="Pfam" id="PF01479">
    <property type="entry name" value="S4"/>
    <property type="match status" value="1"/>
</dbReference>
<dbReference type="NCBIfam" id="TIGR00005">
    <property type="entry name" value="rluA_subfam"/>
    <property type="match status" value="1"/>
</dbReference>
<dbReference type="InterPro" id="IPR020103">
    <property type="entry name" value="PsdUridine_synth_cat_dom_sf"/>
</dbReference>
<keyword evidence="6" id="KW-0698">rRNA processing</keyword>
<organism evidence="13">
    <name type="scientific">hydrothermal vent metagenome</name>
    <dbReference type="NCBI Taxonomy" id="652676"/>
    <lineage>
        <taxon>unclassified sequences</taxon>
        <taxon>metagenomes</taxon>
        <taxon>ecological metagenomes</taxon>
    </lineage>
</organism>
<evidence type="ECO:0000256" key="10">
    <source>
        <dbReference type="ARBA" id="ARBA00031975"/>
    </source>
</evidence>
<protein>
    <recommendedName>
        <fullName evidence="5">Ribosomal large subunit pseudouridine synthase C</fullName>
        <ecNumber evidence="4">5.4.99.24</ecNumber>
    </recommendedName>
    <alternativeName>
        <fullName evidence="9">23S rRNA pseudouridine(955/2504/2580) synthase</fullName>
    </alternativeName>
    <alternativeName>
        <fullName evidence="10">rRNA pseudouridylate synthase C</fullName>
    </alternativeName>
    <alternativeName>
        <fullName evidence="11">rRNA-uridine isomerase C</fullName>
    </alternativeName>
</protein>
<dbReference type="InterPro" id="IPR036986">
    <property type="entry name" value="S4_RNA-bd_sf"/>
</dbReference>
<dbReference type="SMART" id="SM00363">
    <property type="entry name" value="S4"/>
    <property type="match status" value="1"/>
</dbReference>
<dbReference type="InterPro" id="IPR006224">
    <property type="entry name" value="PsdUridine_synth_RluA-like_CS"/>
</dbReference>
<evidence type="ECO:0000256" key="5">
    <source>
        <dbReference type="ARBA" id="ARBA00017128"/>
    </source>
</evidence>
<evidence type="ECO:0000313" key="13">
    <source>
        <dbReference type="EMBL" id="VAW41396.1"/>
    </source>
</evidence>
<dbReference type="PANTHER" id="PTHR21600">
    <property type="entry name" value="MITOCHONDRIAL RNA PSEUDOURIDINE SYNTHASE"/>
    <property type="match status" value="1"/>
</dbReference>
<dbReference type="EMBL" id="UOEW01000303">
    <property type="protein sequence ID" value="VAW41396.1"/>
    <property type="molecule type" value="Genomic_DNA"/>
</dbReference>
<dbReference type="GO" id="GO:0003723">
    <property type="term" value="F:RNA binding"/>
    <property type="evidence" value="ECO:0007669"/>
    <property type="project" value="UniProtKB-KW"/>
</dbReference>
<dbReference type="PANTHER" id="PTHR21600:SF92">
    <property type="entry name" value="RIBOSOMAL LARGE SUBUNIT PSEUDOURIDINE SYNTHASE C"/>
    <property type="match status" value="1"/>
</dbReference>
<dbReference type="AlphaFoldDB" id="A0A3B0W9Z0"/>
<proteinExistence type="inferred from homology"/>
<accession>A0A3B0W9Z0</accession>
<dbReference type="EC" id="5.4.99.24" evidence="4"/>
<dbReference type="Gene3D" id="3.10.290.10">
    <property type="entry name" value="RNA-binding S4 domain"/>
    <property type="match status" value="1"/>
</dbReference>
<dbReference type="CDD" id="cd02869">
    <property type="entry name" value="PseudoU_synth_RluA_like"/>
    <property type="match status" value="1"/>
</dbReference>
<dbReference type="CDD" id="cd00165">
    <property type="entry name" value="S4"/>
    <property type="match status" value="1"/>
</dbReference>
<reference evidence="13" key="1">
    <citation type="submission" date="2018-06" db="EMBL/GenBank/DDBJ databases">
        <authorList>
            <person name="Zhirakovskaya E."/>
        </authorList>
    </citation>
    <scope>NUCLEOTIDE SEQUENCE</scope>
</reference>
<dbReference type="InterPro" id="IPR006145">
    <property type="entry name" value="PsdUridine_synth_RsuA/RluA"/>
</dbReference>
<dbReference type="SUPFAM" id="SSF55120">
    <property type="entry name" value="Pseudouridine synthase"/>
    <property type="match status" value="1"/>
</dbReference>
<dbReference type="PROSITE" id="PS01129">
    <property type="entry name" value="PSI_RLU"/>
    <property type="match status" value="1"/>
</dbReference>
<name>A0A3B0W9Z0_9ZZZZ</name>
<dbReference type="Gene3D" id="3.30.2350.10">
    <property type="entry name" value="Pseudouridine synthase"/>
    <property type="match status" value="1"/>
</dbReference>
<dbReference type="InterPro" id="IPR050188">
    <property type="entry name" value="RluA_PseudoU_synthase"/>
</dbReference>
<evidence type="ECO:0000259" key="12">
    <source>
        <dbReference type="SMART" id="SM00363"/>
    </source>
</evidence>
<evidence type="ECO:0000256" key="11">
    <source>
        <dbReference type="ARBA" id="ARBA00033053"/>
    </source>
</evidence>
<evidence type="ECO:0000256" key="3">
    <source>
        <dbReference type="ARBA" id="ARBA00010876"/>
    </source>
</evidence>
<dbReference type="InterPro" id="IPR002942">
    <property type="entry name" value="S4_RNA-bd"/>
</dbReference>
<evidence type="ECO:0000256" key="9">
    <source>
        <dbReference type="ARBA" id="ARBA00030705"/>
    </source>
</evidence>
<dbReference type="Pfam" id="PF00849">
    <property type="entry name" value="PseudoU_synth_2"/>
    <property type="match status" value="1"/>
</dbReference>
<feature type="domain" description="RNA-binding S4" evidence="12">
    <location>
        <begin position="27"/>
        <end position="84"/>
    </location>
</feature>
<dbReference type="GO" id="GO:0160141">
    <property type="term" value="F:23S rRNA pseudouridine(955/2504/2580) synthase activity"/>
    <property type="evidence" value="ECO:0007669"/>
    <property type="project" value="UniProtKB-EC"/>
</dbReference>
<evidence type="ECO:0000256" key="1">
    <source>
        <dbReference type="ARBA" id="ARBA00000381"/>
    </source>
</evidence>
<evidence type="ECO:0000256" key="2">
    <source>
        <dbReference type="ARBA" id="ARBA00002876"/>
    </source>
</evidence>
<keyword evidence="8 13" id="KW-0413">Isomerase</keyword>
<evidence type="ECO:0000256" key="7">
    <source>
        <dbReference type="ARBA" id="ARBA00022884"/>
    </source>
</evidence>
<keyword evidence="7" id="KW-0694">RNA-binding</keyword>
<dbReference type="PROSITE" id="PS50889">
    <property type="entry name" value="S4"/>
    <property type="match status" value="1"/>
</dbReference>
<evidence type="ECO:0000256" key="8">
    <source>
        <dbReference type="ARBA" id="ARBA00023235"/>
    </source>
</evidence>
<evidence type="ECO:0000256" key="6">
    <source>
        <dbReference type="ARBA" id="ARBA00022552"/>
    </source>
</evidence>
<comment type="similarity">
    <text evidence="3">Belongs to the pseudouridine synthase RluA family.</text>
</comment>
<comment type="function">
    <text evidence="2">Responsible for synthesis of pseudouridine from uracil at positions 955, 2504 and 2580 in 23S ribosomal RNA.</text>
</comment>
<sequence>MQNKPEDQPVEQLVKNIFQVNIDSHGQRIDNFLLKTLKQASKSNIYKLLRKGQIRVNGKRTKPVYRVQHNDLVRIPPFLIPDNTGAVFISNNTLNLIHESIVFENNNFMVINKPSGLAVHSGTGVRVGLIEICKRLFPTVDIQLAHRLDRETSGCVVLTKNREALNQFNQQSKDSTLIKKYMALAQGVIKHDFMVNLALDTSARRNGERTVQVSATGKWAKTKFIVAEIYPKDVPTTLLQCQLFTGRTHQIRVHASATDHPLAGDQRYGNSKFNKKLKNLGLKRLFLHAASIQFKDGNDEIIVSTPLPVPLQRVLDKL</sequence>
<evidence type="ECO:0000256" key="4">
    <source>
        <dbReference type="ARBA" id="ARBA00012785"/>
    </source>
</evidence>
<dbReference type="GO" id="GO:0000455">
    <property type="term" value="P:enzyme-directed rRNA pseudouridine synthesis"/>
    <property type="evidence" value="ECO:0007669"/>
    <property type="project" value="TreeGrafter"/>
</dbReference>